<evidence type="ECO:0000313" key="2">
    <source>
        <dbReference type="EMBL" id="EFK95208.1"/>
    </source>
</evidence>
<dbReference type="EMBL" id="ADZX01000848">
    <property type="protein sequence ID" value="EFK95208.1"/>
    <property type="molecule type" value="Genomic_DNA"/>
</dbReference>
<reference evidence="2" key="1">
    <citation type="submission" date="2010-07" db="EMBL/GenBank/DDBJ databases">
        <authorList>
            <consortium name="CONSOLIDER consortium CSD2007-00005"/>
            <person name="Guazzaroni M.-E."/>
            <person name="Richter M."/>
            <person name="Garcia-Salamanca A."/>
            <person name="Yarza P."/>
            <person name="Ferrer M."/>
        </authorList>
    </citation>
    <scope>NUCLEOTIDE SEQUENCE</scope>
</reference>
<feature type="transmembrane region" description="Helical" evidence="1">
    <location>
        <begin position="7"/>
        <end position="25"/>
    </location>
</feature>
<keyword evidence="1" id="KW-0812">Transmembrane</keyword>
<evidence type="ECO:0000256" key="1">
    <source>
        <dbReference type="SAM" id="Phobius"/>
    </source>
</evidence>
<accession>D9PMK8</accession>
<name>D9PMK8_9ZZZZ</name>
<keyword evidence="1" id="KW-1133">Transmembrane helix</keyword>
<keyword evidence="1" id="KW-0472">Membrane</keyword>
<reference evidence="2" key="2">
    <citation type="journal article" date="2011" name="Microb. Ecol.">
        <title>Taxonomic and Functional Metagenomic Profiling of the Microbial Community in the Anoxic Sediment of a Sub-saline Shallow Lake (Laguna de Carrizo, Central Spain).</title>
        <authorList>
            <person name="Ferrer M."/>
            <person name="Guazzaroni M.E."/>
            <person name="Richter M."/>
            <person name="Garcia-Salamanca A."/>
            <person name="Yarza P."/>
            <person name="Suarez-Suarez A."/>
            <person name="Solano J."/>
            <person name="Alcaide M."/>
            <person name="van Dillewijn P."/>
            <person name="Molina-Henares M.A."/>
            <person name="Lopez-Cortes N."/>
            <person name="Al-Ramahi Y."/>
            <person name="Guerrero C."/>
            <person name="Acosta A."/>
            <person name="de Eugenio L.I."/>
            <person name="Martinez V."/>
            <person name="Marques S."/>
            <person name="Rojo F."/>
            <person name="Santero E."/>
            <person name="Genilloud O."/>
            <person name="Perez-Perez J."/>
            <person name="Rossello-Mora R."/>
            <person name="Ramos J.L."/>
        </authorList>
    </citation>
    <scope>NUCLEOTIDE SEQUENCE</scope>
</reference>
<protein>
    <submittedName>
        <fullName evidence="2">Membrane protein</fullName>
    </submittedName>
</protein>
<feature type="transmembrane region" description="Helical" evidence="1">
    <location>
        <begin position="55"/>
        <end position="76"/>
    </location>
</feature>
<proteinExistence type="predicted"/>
<organism evidence="2">
    <name type="scientific">sediment metagenome</name>
    <dbReference type="NCBI Taxonomy" id="749907"/>
    <lineage>
        <taxon>unclassified sequences</taxon>
        <taxon>metagenomes</taxon>
        <taxon>ecological metagenomes</taxon>
    </lineage>
</organism>
<comment type="caution">
    <text evidence="2">The sequence shown here is derived from an EMBL/GenBank/DDBJ whole genome shotgun (WGS) entry which is preliminary data.</text>
</comment>
<dbReference type="AlphaFoldDB" id="D9PMK8"/>
<gene>
    <name evidence="2" type="ORF">LDC_2786</name>
</gene>
<sequence length="77" mass="8765">MKIVIQMIFGLVGVFLVKTFLFDGIEEIAWEMFWGGSFRIESLRDIGDMLKSMTFIKTVSGFIVGFIIGIVLTRLLK</sequence>